<evidence type="ECO:0000313" key="4">
    <source>
        <dbReference type="Proteomes" id="UP001596514"/>
    </source>
</evidence>
<dbReference type="InterPro" id="IPR036890">
    <property type="entry name" value="HATPase_C_sf"/>
</dbReference>
<evidence type="ECO:0000313" key="3">
    <source>
        <dbReference type="EMBL" id="MFC7600686.1"/>
    </source>
</evidence>
<keyword evidence="4" id="KW-1185">Reference proteome</keyword>
<keyword evidence="1" id="KW-0808">Transferase</keyword>
<protein>
    <submittedName>
        <fullName evidence="3">ATP-binding protein</fullName>
    </submittedName>
</protein>
<organism evidence="3 4">
    <name type="scientific">Streptosporangium amethystogenes subsp. fukuiense</name>
    <dbReference type="NCBI Taxonomy" id="698418"/>
    <lineage>
        <taxon>Bacteria</taxon>
        <taxon>Bacillati</taxon>
        <taxon>Actinomycetota</taxon>
        <taxon>Actinomycetes</taxon>
        <taxon>Streptosporangiales</taxon>
        <taxon>Streptosporangiaceae</taxon>
        <taxon>Streptosporangium</taxon>
    </lineage>
</organism>
<name>A0ABW2SXV9_9ACTN</name>
<proteinExistence type="predicted"/>
<reference evidence="4" key="1">
    <citation type="journal article" date="2019" name="Int. J. Syst. Evol. Microbiol.">
        <title>The Global Catalogue of Microorganisms (GCM) 10K type strain sequencing project: providing services to taxonomists for standard genome sequencing and annotation.</title>
        <authorList>
            <consortium name="The Broad Institute Genomics Platform"/>
            <consortium name="The Broad Institute Genome Sequencing Center for Infectious Disease"/>
            <person name="Wu L."/>
            <person name="Ma J."/>
        </authorList>
    </citation>
    <scope>NUCLEOTIDE SEQUENCE [LARGE SCALE GENOMIC DNA]</scope>
    <source>
        <strain evidence="4">JCM 10083</strain>
    </source>
</reference>
<dbReference type="GO" id="GO:0005524">
    <property type="term" value="F:ATP binding"/>
    <property type="evidence" value="ECO:0007669"/>
    <property type="project" value="UniProtKB-KW"/>
</dbReference>
<dbReference type="CDD" id="cd16936">
    <property type="entry name" value="HATPase_RsbW-like"/>
    <property type="match status" value="1"/>
</dbReference>
<dbReference type="InterPro" id="IPR003594">
    <property type="entry name" value="HATPase_dom"/>
</dbReference>
<feature type="domain" description="Histidine kinase/HSP90-like ATPase" evidence="2">
    <location>
        <begin position="7"/>
        <end position="124"/>
    </location>
</feature>
<gene>
    <name evidence="3" type="ORF">ACFQVD_11320</name>
</gene>
<dbReference type="PANTHER" id="PTHR35526">
    <property type="entry name" value="ANTI-SIGMA-F FACTOR RSBW-RELATED"/>
    <property type="match status" value="1"/>
</dbReference>
<dbReference type="Proteomes" id="UP001596514">
    <property type="component" value="Unassembled WGS sequence"/>
</dbReference>
<keyword evidence="1" id="KW-0418">Kinase</keyword>
<dbReference type="SUPFAM" id="SSF55874">
    <property type="entry name" value="ATPase domain of HSP90 chaperone/DNA topoisomerase II/histidine kinase"/>
    <property type="match status" value="1"/>
</dbReference>
<dbReference type="RefSeq" id="WP_343978907.1">
    <property type="nucleotide sequence ID" value="NZ_BAAAGK010000173.1"/>
</dbReference>
<accession>A0ABW2SXV9</accession>
<evidence type="ECO:0000259" key="2">
    <source>
        <dbReference type="Pfam" id="PF13581"/>
    </source>
</evidence>
<dbReference type="EMBL" id="JBHTEE010000001">
    <property type="protein sequence ID" value="MFC7600686.1"/>
    <property type="molecule type" value="Genomic_DNA"/>
</dbReference>
<sequence>MSAVDLPGSPSSIAVARAYVRELPEVAGHPRADEVELLVSELVANAVQHSDSGRRPDGMLRLVVADHDHTLHVEVIDGGSSGAIPQVPAQVDSLSENGRGLWLVQELSSAWGWKESETGRVIWFDLPTRP</sequence>
<dbReference type="PANTHER" id="PTHR35526:SF3">
    <property type="entry name" value="ANTI-SIGMA-F FACTOR RSBW"/>
    <property type="match status" value="1"/>
</dbReference>
<dbReference type="Pfam" id="PF13581">
    <property type="entry name" value="HATPase_c_2"/>
    <property type="match status" value="1"/>
</dbReference>
<keyword evidence="3" id="KW-0067">ATP-binding</keyword>
<comment type="caution">
    <text evidence="3">The sequence shown here is derived from an EMBL/GenBank/DDBJ whole genome shotgun (WGS) entry which is preliminary data.</text>
</comment>
<dbReference type="Gene3D" id="3.30.565.10">
    <property type="entry name" value="Histidine kinase-like ATPase, C-terminal domain"/>
    <property type="match status" value="1"/>
</dbReference>
<keyword evidence="3" id="KW-0547">Nucleotide-binding</keyword>
<keyword evidence="1" id="KW-0723">Serine/threonine-protein kinase</keyword>
<evidence type="ECO:0000256" key="1">
    <source>
        <dbReference type="ARBA" id="ARBA00022527"/>
    </source>
</evidence>
<dbReference type="InterPro" id="IPR050267">
    <property type="entry name" value="Anti-sigma-factor_SerPK"/>
</dbReference>